<protein>
    <submittedName>
        <fullName evidence="5">AAA family ATPase</fullName>
    </submittedName>
</protein>
<comment type="caution">
    <text evidence="5">The sequence shown here is derived from an EMBL/GenBank/DDBJ whole genome shotgun (WGS) entry which is preliminary data.</text>
</comment>
<keyword evidence="1" id="KW-0805">Transcription regulation</keyword>
<dbReference type="InterPro" id="IPR005158">
    <property type="entry name" value="BTAD"/>
</dbReference>
<dbReference type="Gene3D" id="1.10.10.10">
    <property type="entry name" value="Winged helix-like DNA-binding domain superfamily/Winged helix DNA-binding domain"/>
    <property type="match status" value="1"/>
</dbReference>
<keyword evidence="6" id="KW-1185">Reference proteome</keyword>
<organism evidence="5 6">
    <name type="scientific">Ideonella lacteola</name>
    <dbReference type="NCBI Taxonomy" id="2984193"/>
    <lineage>
        <taxon>Bacteria</taxon>
        <taxon>Pseudomonadati</taxon>
        <taxon>Pseudomonadota</taxon>
        <taxon>Betaproteobacteria</taxon>
        <taxon>Burkholderiales</taxon>
        <taxon>Sphaerotilaceae</taxon>
        <taxon>Ideonella</taxon>
    </lineage>
</organism>
<gene>
    <name evidence="5" type="ORF">AACH06_04005</name>
</gene>
<accession>A0ABU9BJ31</accession>
<proteinExistence type="predicted"/>
<dbReference type="InterPro" id="IPR011990">
    <property type="entry name" value="TPR-like_helical_dom_sf"/>
</dbReference>
<dbReference type="PANTHER" id="PTHR35807">
    <property type="entry name" value="TRANSCRIPTIONAL REGULATOR REDD-RELATED"/>
    <property type="match status" value="1"/>
</dbReference>
<dbReference type="SUPFAM" id="SSF48452">
    <property type="entry name" value="TPR-like"/>
    <property type="match status" value="2"/>
</dbReference>
<dbReference type="PANTHER" id="PTHR35807:SF1">
    <property type="entry name" value="TRANSCRIPTIONAL REGULATOR REDD"/>
    <property type="match status" value="1"/>
</dbReference>
<dbReference type="SMART" id="SM01043">
    <property type="entry name" value="BTAD"/>
    <property type="match status" value="1"/>
</dbReference>
<keyword evidence="2" id="KW-0804">Transcription</keyword>
<evidence type="ECO:0000256" key="3">
    <source>
        <dbReference type="SAM" id="MobiDB-lite"/>
    </source>
</evidence>
<dbReference type="InterPro" id="IPR041664">
    <property type="entry name" value="AAA_16"/>
</dbReference>
<dbReference type="Pfam" id="PF03704">
    <property type="entry name" value="BTAD"/>
    <property type="match status" value="1"/>
</dbReference>
<evidence type="ECO:0000256" key="1">
    <source>
        <dbReference type="ARBA" id="ARBA00023015"/>
    </source>
</evidence>
<sequence length="1175" mass="129232">MVIRVDSEALQICLLASTTGQALVRAEDTAERQCVPLERKAAAAIFLAATGAARTREQVARWLWPQSAAAAARTNLRVMLHRLRETLGATTFAAGNDWALASDVQCDLGPLEAIQFEPGLARQLLRNPVLSAWSFDDLPDVESVIEQYRRQAQAAAVQSLLDRAEQAAGPQGQPESAIAWAQAVLDIDPTHERAFRIKMKGQWALGDRAGALATYEACRTVLAEEFGTSPDRATRALQLDILDAHAKPAAPASPPVELEFSAEAAAAEAPPVLRLVGRQTQLNQMEAALRAGRHVWLQGEAGIGKSRLIEEIVSRRSTVRVACRPNDDSRPYALIKRLIGRLVQDPEGEVQISMAKLLRSADLGAELAAEGASIGEVDLESVVNSTIGCLRRLRRDGVELVAIDDLHYIDEASSKVVVELCDVLADASVAEASPLPSLILASREHHQNAACQRVEGALKPFDRFEPVRLQALTKDSTRELLDQLPAPWIDKEEVLERAWKISGGNPFFLTEIVRHARFADQPDALDVQPDSVVTLLAHRLGSATPAARDVAALVALAGVDFMPAMLREVLRLEEPKSYEAWRELMRLGLFNHRGFVHDLACAAAQSNLVGPLGMTLSDAIARCLQAAGAGDERIAHHLLNSSTPQRAAPYVLRAAVTMFGDSLYPEALALIDRLFDAVPSVPQLEEAFDLAWYRHRAMRLCLKMDRLEPSIELLGRLATTDDQDAIAAIEQCRWVLHRWDVSDEGIALLKRHYQTIDRHHALWPSVASSYALALVLSPRREEAMLVYEQIADIDSSQMQPEYRHWHISYLALFELEAGQMQRGIERMQAYRQLISAEPVPQVMRVQCMDQLTVAMGCTGRRDEALALSRQCAQVASRRGVPPGRRIAATMQQAYFLALDSSWGAAPPIFDALADAVAPPSMVAEWHAAKVMQAHVFGQGAEMHKHLQALRRHASHVGIGARPYTLLLSAQMEALTGTLTWPMLEEYLDEASDRSARNHYHQLMRLLRCDFLPPMAASQEAHKALAFFEETDNDSGRLVAWLELARACLAAHSRAEALGHLRRALEVAPSTCPCNWPRVQIVSRLLQALYAAGHPEADAIHRGWRDTFERRLDGLDEARKAMVRARHPLVFGGAPEGRPAADDVTVPWPSFGEERVTGDRSGRGVDPLPGTGLAAN</sequence>
<evidence type="ECO:0000256" key="2">
    <source>
        <dbReference type="ARBA" id="ARBA00023163"/>
    </source>
</evidence>
<dbReference type="Pfam" id="PF13191">
    <property type="entry name" value="AAA_16"/>
    <property type="match status" value="1"/>
</dbReference>
<feature type="domain" description="Bacterial transcriptional activator" evidence="4">
    <location>
        <begin position="106"/>
        <end position="242"/>
    </location>
</feature>
<evidence type="ECO:0000313" key="6">
    <source>
        <dbReference type="Proteomes" id="UP001371218"/>
    </source>
</evidence>
<dbReference type="Gene3D" id="1.25.40.10">
    <property type="entry name" value="Tetratricopeptide repeat domain"/>
    <property type="match status" value="2"/>
</dbReference>
<feature type="region of interest" description="Disordered" evidence="3">
    <location>
        <begin position="1133"/>
        <end position="1175"/>
    </location>
</feature>
<dbReference type="Proteomes" id="UP001371218">
    <property type="component" value="Unassembled WGS sequence"/>
</dbReference>
<dbReference type="InterPro" id="IPR036388">
    <property type="entry name" value="WH-like_DNA-bd_sf"/>
</dbReference>
<evidence type="ECO:0000259" key="4">
    <source>
        <dbReference type="SMART" id="SM01043"/>
    </source>
</evidence>
<feature type="compositionally biased region" description="Basic and acidic residues" evidence="3">
    <location>
        <begin position="1151"/>
        <end position="1162"/>
    </location>
</feature>
<reference evidence="5 6" key="1">
    <citation type="submission" date="2024-04" db="EMBL/GenBank/DDBJ databases">
        <title>Novel species of the genus Ideonella isolated from streams.</title>
        <authorList>
            <person name="Lu H."/>
        </authorList>
    </citation>
    <scope>NUCLEOTIDE SEQUENCE [LARGE SCALE GENOMIC DNA]</scope>
    <source>
        <strain evidence="5 6">DXS29W</strain>
    </source>
</reference>
<dbReference type="RefSeq" id="WP_341424339.1">
    <property type="nucleotide sequence ID" value="NZ_JBBUTG010000002.1"/>
</dbReference>
<dbReference type="InterPro" id="IPR051677">
    <property type="entry name" value="AfsR-DnrI-RedD_regulator"/>
</dbReference>
<dbReference type="Gene3D" id="3.40.50.300">
    <property type="entry name" value="P-loop containing nucleotide triphosphate hydrolases"/>
    <property type="match status" value="1"/>
</dbReference>
<name>A0ABU9BJ31_9BURK</name>
<dbReference type="EMBL" id="JBBUTG010000002">
    <property type="protein sequence ID" value="MEK8029977.1"/>
    <property type="molecule type" value="Genomic_DNA"/>
</dbReference>
<dbReference type="InterPro" id="IPR027417">
    <property type="entry name" value="P-loop_NTPase"/>
</dbReference>
<dbReference type="SUPFAM" id="SSF52540">
    <property type="entry name" value="P-loop containing nucleoside triphosphate hydrolases"/>
    <property type="match status" value="1"/>
</dbReference>
<evidence type="ECO:0000313" key="5">
    <source>
        <dbReference type="EMBL" id="MEK8029977.1"/>
    </source>
</evidence>